<dbReference type="Pfam" id="PF00445">
    <property type="entry name" value="Ribonuclease_T2"/>
    <property type="match status" value="1"/>
</dbReference>
<evidence type="ECO:0000256" key="9">
    <source>
        <dbReference type="RuleBase" id="RU004328"/>
    </source>
</evidence>
<dbReference type="PROSITE" id="PS00530">
    <property type="entry name" value="RNASE_T2_1"/>
    <property type="match status" value="1"/>
</dbReference>
<evidence type="ECO:0000256" key="1">
    <source>
        <dbReference type="ARBA" id="ARBA00007469"/>
    </source>
</evidence>
<keyword evidence="2" id="KW-0540">Nuclease</keyword>
<dbReference type="AlphaFoldDB" id="A0A2T8IJ25"/>
<evidence type="ECO:0000256" key="5">
    <source>
        <dbReference type="ARBA" id="ARBA00022801"/>
    </source>
</evidence>
<gene>
    <name evidence="11" type="ORF">PAHAL_5G057600</name>
</gene>
<dbReference type="Proteomes" id="UP000243499">
    <property type="component" value="Chromosome 5"/>
</dbReference>
<protein>
    <submittedName>
        <fullName evidence="11">Uncharacterized protein</fullName>
    </submittedName>
</protein>
<keyword evidence="3" id="KW-0732">Signal</keyword>
<dbReference type="InterPro" id="IPR033130">
    <property type="entry name" value="RNase_T2_His_AS_2"/>
</dbReference>
<evidence type="ECO:0000256" key="6">
    <source>
        <dbReference type="ARBA" id="ARBA00023157"/>
    </source>
</evidence>
<dbReference type="GO" id="GO:0016787">
    <property type="term" value="F:hydrolase activity"/>
    <property type="evidence" value="ECO:0007669"/>
    <property type="project" value="UniProtKB-KW"/>
</dbReference>
<dbReference type="InterPro" id="IPR018188">
    <property type="entry name" value="RNase_T2_His_AS_1"/>
</dbReference>
<dbReference type="PANTHER" id="PTHR11240">
    <property type="entry name" value="RIBONUCLEASE T2"/>
    <property type="match status" value="1"/>
</dbReference>
<dbReference type="EMBL" id="CM008050">
    <property type="protein sequence ID" value="PVH37683.1"/>
    <property type="molecule type" value="Genomic_DNA"/>
</dbReference>
<keyword evidence="5" id="KW-0378">Hydrolase</keyword>
<evidence type="ECO:0000313" key="11">
    <source>
        <dbReference type="EMBL" id="PVH37683.1"/>
    </source>
</evidence>
<evidence type="ECO:0000256" key="3">
    <source>
        <dbReference type="ARBA" id="ARBA00022729"/>
    </source>
</evidence>
<keyword evidence="10" id="KW-1133">Transmembrane helix</keyword>
<feature type="active site" evidence="8">
    <location>
        <position position="206"/>
    </location>
</feature>
<name>A0A2T8IJ25_9POAL</name>
<evidence type="ECO:0000256" key="8">
    <source>
        <dbReference type="PIRSR" id="PIRSR633697-1"/>
    </source>
</evidence>
<keyword evidence="6" id="KW-1015">Disulfide bond</keyword>
<dbReference type="Gene3D" id="3.90.730.10">
    <property type="entry name" value="Ribonuclease T2-like"/>
    <property type="match status" value="1"/>
</dbReference>
<keyword evidence="10" id="KW-0812">Transmembrane</keyword>
<dbReference type="GO" id="GO:0006401">
    <property type="term" value="P:RNA catabolic process"/>
    <property type="evidence" value="ECO:0007669"/>
    <property type="project" value="TreeGrafter"/>
</dbReference>
<keyword evidence="7" id="KW-0456">Lyase</keyword>
<keyword evidence="10" id="KW-0472">Membrane</keyword>
<dbReference type="InterPro" id="IPR036430">
    <property type="entry name" value="RNase_T2-like_sf"/>
</dbReference>
<keyword evidence="4" id="KW-0255">Endonuclease</keyword>
<dbReference type="CDD" id="cd01061">
    <property type="entry name" value="RNase_T2_euk"/>
    <property type="match status" value="1"/>
</dbReference>
<dbReference type="GO" id="GO:0003723">
    <property type="term" value="F:RNA binding"/>
    <property type="evidence" value="ECO:0007669"/>
    <property type="project" value="InterPro"/>
</dbReference>
<evidence type="ECO:0000256" key="10">
    <source>
        <dbReference type="SAM" id="Phobius"/>
    </source>
</evidence>
<reference evidence="11" key="1">
    <citation type="submission" date="2018-04" db="EMBL/GenBank/DDBJ databases">
        <title>WGS assembly of Panicum hallii.</title>
        <authorList>
            <person name="Lovell J."/>
            <person name="Jenkins J."/>
            <person name="Lowry D."/>
            <person name="Mamidi S."/>
            <person name="Sreedasyam A."/>
            <person name="Weng X."/>
            <person name="Barry K."/>
            <person name="Bonette J."/>
            <person name="Campitelli B."/>
            <person name="Daum C."/>
            <person name="Gordon S."/>
            <person name="Gould B."/>
            <person name="Lipzen A."/>
            <person name="Macqueen A."/>
            <person name="Palacio-Mejia J."/>
            <person name="Plott C."/>
            <person name="Shakirov E."/>
            <person name="Shu S."/>
            <person name="Yoshinaga Y."/>
            <person name="Zane M."/>
            <person name="Rokhsar D."/>
            <person name="Grimwood J."/>
            <person name="Schmutz J."/>
            <person name="Juenger T."/>
        </authorList>
    </citation>
    <scope>NUCLEOTIDE SEQUENCE [LARGE SCALE GENOMIC DNA]</scope>
    <source>
        <strain evidence="11">FIL2</strain>
    </source>
</reference>
<dbReference type="GO" id="GO:0005576">
    <property type="term" value="C:extracellular region"/>
    <property type="evidence" value="ECO:0007669"/>
    <property type="project" value="TreeGrafter"/>
</dbReference>
<evidence type="ECO:0000256" key="7">
    <source>
        <dbReference type="ARBA" id="ARBA00023239"/>
    </source>
</evidence>
<proteinExistence type="inferred from homology"/>
<dbReference type="SUPFAM" id="SSF55895">
    <property type="entry name" value="Ribonuclease Rh-like"/>
    <property type="match status" value="1"/>
</dbReference>
<evidence type="ECO:0000256" key="2">
    <source>
        <dbReference type="ARBA" id="ARBA00022722"/>
    </source>
</evidence>
<feature type="active site" evidence="8">
    <location>
        <position position="210"/>
    </location>
</feature>
<dbReference type="FunFam" id="3.90.730.10:FF:000007">
    <property type="entry name" value="Ribonuclease T2"/>
    <property type="match status" value="1"/>
</dbReference>
<dbReference type="PANTHER" id="PTHR11240:SF66">
    <property type="entry name" value="OS01G0897300 PROTEIN"/>
    <property type="match status" value="1"/>
</dbReference>
<dbReference type="PROSITE" id="PS00531">
    <property type="entry name" value="RNASE_T2_2"/>
    <property type="match status" value="1"/>
</dbReference>
<dbReference type="InterPro" id="IPR001568">
    <property type="entry name" value="RNase_T2-like"/>
</dbReference>
<feature type="transmembrane region" description="Helical" evidence="10">
    <location>
        <begin position="67"/>
        <end position="86"/>
    </location>
</feature>
<evidence type="ECO:0000256" key="4">
    <source>
        <dbReference type="ARBA" id="ARBA00022759"/>
    </source>
</evidence>
<dbReference type="Gramene" id="PVH37683">
    <property type="protein sequence ID" value="PVH37683"/>
    <property type="gene ID" value="PAHAL_5G057600"/>
</dbReference>
<dbReference type="GO" id="GO:0033897">
    <property type="term" value="F:ribonuclease T2 activity"/>
    <property type="evidence" value="ECO:0007669"/>
    <property type="project" value="InterPro"/>
</dbReference>
<dbReference type="InterPro" id="IPR033697">
    <property type="entry name" value="Ribonuclease_T2_eukaryotic"/>
</dbReference>
<sequence length="343" mass="38210">MFSKLLDPSIPTISSRDLAAVDGLVAVHIGRSGHAPRAPEVSIRSGSYGGRGVMETRRHRRGRKKRLLLPLSLLCLVVLLPGALLAPSASASSSSSPAAGGGRKRRWAEFDYYVLALQWPGTICRQTSNCCETNGCCRSKPLKWFTIHGLWPQYNYGGWPSCCRPTRFNINKILMLMPILEKYWPSLYCGSSSTCFGGRGPFWVHEWETHGTCAYPEIQDEYDYFSTALYLYSKYNVTKALRKAHIRPASGRKYAVGHIVAVIEYAFGAMPSLVCKNGSVQELRLCFHKDYQPRDCTFETDKAPNSRSQCPRYVTFPSYKPSVLANATEGISDQAIGELHAYG</sequence>
<organism evidence="11">
    <name type="scientific">Panicum hallii</name>
    <dbReference type="NCBI Taxonomy" id="206008"/>
    <lineage>
        <taxon>Eukaryota</taxon>
        <taxon>Viridiplantae</taxon>
        <taxon>Streptophyta</taxon>
        <taxon>Embryophyta</taxon>
        <taxon>Tracheophyta</taxon>
        <taxon>Spermatophyta</taxon>
        <taxon>Magnoliopsida</taxon>
        <taxon>Liliopsida</taxon>
        <taxon>Poales</taxon>
        <taxon>Poaceae</taxon>
        <taxon>PACMAD clade</taxon>
        <taxon>Panicoideae</taxon>
        <taxon>Panicodae</taxon>
        <taxon>Paniceae</taxon>
        <taxon>Panicinae</taxon>
        <taxon>Panicum</taxon>
        <taxon>Panicum sect. Panicum</taxon>
    </lineage>
</organism>
<accession>A0A2T8IJ25</accession>
<comment type="similarity">
    <text evidence="1 9">Belongs to the RNase T2 family.</text>
</comment>
<feature type="active site" evidence="8">
    <location>
        <position position="148"/>
    </location>
</feature>